<reference evidence="19 20" key="1">
    <citation type="journal article" date="2019" name="Nat. Microbiol.">
        <title>Mediterranean grassland soil C-N compound turnover is dependent on rainfall and depth, and is mediated by genomically divergent microorganisms.</title>
        <authorList>
            <person name="Diamond S."/>
            <person name="Andeer P.F."/>
            <person name="Li Z."/>
            <person name="Crits-Christoph A."/>
            <person name="Burstein D."/>
            <person name="Anantharaman K."/>
            <person name="Lane K.R."/>
            <person name="Thomas B.C."/>
            <person name="Pan C."/>
            <person name="Northen T.R."/>
            <person name="Banfield J.F."/>
        </authorList>
    </citation>
    <scope>NUCLEOTIDE SEQUENCE [LARGE SCALE GENOMIC DNA]</scope>
    <source>
        <strain evidence="19">NP_8</strain>
    </source>
</reference>
<gene>
    <name evidence="19" type="primary">fabF</name>
    <name evidence="19" type="ORF">E6H05_09360</name>
</gene>
<proteinExistence type="inferred from homology"/>
<evidence type="ECO:0000256" key="10">
    <source>
        <dbReference type="ARBA" id="ARBA00023315"/>
    </source>
</evidence>
<dbReference type="PROSITE" id="PS52004">
    <property type="entry name" value="KS3_2"/>
    <property type="match status" value="1"/>
</dbReference>
<dbReference type="PROSITE" id="PS00606">
    <property type="entry name" value="KS3_1"/>
    <property type="match status" value="1"/>
</dbReference>
<protein>
    <recommendedName>
        <fullName evidence="4 14">3-oxoacyl-[acyl-carrier-protein] synthase 2</fullName>
        <ecNumber evidence="3 14">2.3.1.179</ecNumber>
    </recommendedName>
</protein>
<dbReference type="PANTHER" id="PTHR11712:SF336">
    <property type="entry name" value="3-OXOACYL-[ACYL-CARRIER-PROTEIN] SYNTHASE, MITOCHONDRIAL"/>
    <property type="match status" value="1"/>
</dbReference>
<comment type="caution">
    <text evidence="19">The sequence shown here is derived from an EMBL/GenBank/DDBJ whole genome shotgun (WGS) entry which is preliminary data.</text>
</comment>
<evidence type="ECO:0000256" key="12">
    <source>
        <dbReference type="ARBA" id="ARBA00047318"/>
    </source>
</evidence>
<dbReference type="FunFam" id="3.40.47.10:FF:000009">
    <property type="entry name" value="3-oxoacyl-[acyl-carrier-protein] synthase 2"/>
    <property type="match status" value="1"/>
</dbReference>
<evidence type="ECO:0000256" key="16">
    <source>
        <dbReference type="RuleBase" id="RU003694"/>
    </source>
</evidence>
<accession>A0A537IQP5</accession>
<keyword evidence="17" id="KW-1133">Transmembrane helix</keyword>
<name>A0A537IQP5_9BACT</name>
<keyword evidence="17" id="KW-0472">Membrane</keyword>
<dbReference type="NCBIfam" id="NF005589">
    <property type="entry name" value="PRK07314.1"/>
    <property type="match status" value="1"/>
</dbReference>
<dbReference type="GO" id="GO:0004315">
    <property type="term" value="F:3-oxoacyl-[acyl-carrier-protein] synthase activity"/>
    <property type="evidence" value="ECO:0007669"/>
    <property type="project" value="UniProtKB-UniRule"/>
</dbReference>
<evidence type="ECO:0000256" key="5">
    <source>
        <dbReference type="ARBA" id="ARBA00022516"/>
    </source>
</evidence>
<evidence type="ECO:0000256" key="13">
    <source>
        <dbReference type="ARBA" id="ARBA00047659"/>
    </source>
</evidence>
<dbReference type="InterPro" id="IPR014030">
    <property type="entry name" value="Ketoacyl_synth_N"/>
</dbReference>
<dbReference type="InterPro" id="IPR018201">
    <property type="entry name" value="Ketoacyl_synth_AS"/>
</dbReference>
<comment type="similarity">
    <text evidence="2 14 16">Belongs to the thiolase-like superfamily. Beta-ketoacyl-ACP synthases family.</text>
</comment>
<dbReference type="AlphaFoldDB" id="A0A537IQP5"/>
<dbReference type="InterPro" id="IPR000794">
    <property type="entry name" value="Beta-ketoacyl_synthase"/>
</dbReference>
<comment type="catalytic activity">
    <reaction evidence="13 14">
        <text>a fatty acyl-[ACP] + malonyl-[ACP] + H(+) = a 3-oxoacyl-[ACP] + holo-[ACP] + CO2</text>
        <dbReference type="Rhea" id="RHEA:22836"/>
        <dbReference type="Rhea" id="RHEA-COMP:9623"/>
        <dbReference type="Rhea" id="RHEA-COMP:9685"/>
        <dbReference type="Rhea" id="RHEA-COMP:9916"/>
        <dbReference type="Rhea" id="RHEA-COMP:14125"/>
        <dbReference type="ChEBI" id="CHEBI:15378"/>
        <dbReference type="ChEBI" id="CHEBI:16526"/>
        <dbReference type="ChEBI" id="CHEBI:64479"/>
        <dbReference type="ChEBI" id="CHEBI:78449"/>
        <dbReference type="ChEBI" id="CHEBI:78776"/>
        <dbReference type="ChEBI" id="CHEBI:138651"/>
    </reaction>
</comment>
<dbReference type="InterPro" id="IPR020841">
    <property type="entry name" value="PKS_Beta-ketoAc_synthase_dom"/>
</dbReference>
<feature type="domain" description="Ketosynthase family 3 (KS3)" evidence="18">
    <location>
        <begin position="3"/>
        <end position="411"/>
    </location>
</feature>
<dbReference type="SMART" id="SM00825">
    <property type="entry name" value="PKS_KS"/>
    <property type="match status" value="1"/>
</dbReference>
<dbReference type="Pfam" id="PF02801">
    <property type="entry name" value="Ketoacyl-synt_C"/>
    <property type="match status" value="1"/>
</dbReference>
<keyword evidence="10 14" id="KW-0012">Acyltransferase</keyword>
<evidence type="ECO:0000256" key="9">
    <source>
        <dbReference type="ARBA" id="ARBA00023160"/>
    </source>
</evidence>
<dbReference type="GO" id="GO:0005829">
    <property type="term" value="C:cytosol"/>
    <property type="evidence" value="ECO:0007669"/>
    <property type="project" value="TreeGrafter"/>
</dbReference>
<dbReference type="NCBIfam" id="NF004970">
    <property type="entry name" value="PRK06333.1"/>
    <property type="match status" value="1"/>
</dbReference>
<keyword evidence="7" id="KW-0276">Fatty acid metabolism</keyword>
<evidence type="ECO:0000256" key="14">
    <source>
        <dbReference type="PIRNR" id="PIRNR000447"/>
    </source>
</evidence>
<feature type="active site" description="For beta-ketoacyl synthase activity" evidence="15">
    <location>
        <position position="164"/>
    </location>
</feature>
<dbReference type="NCBIfam" id="TIGR03150">
    <property type="entry name" value="fabF"/>
    <property type="match status" value="1"/>
</dbReference>
<evidence type="ECO:0000256" key="7">
    <source>
        <dbReference type="ARBA" id="ARBA00022832"/>
    </source>
</evidence>
<sequence length="415" mass="44200">MTRRRVVVTGMGVITPIGIGKESFWAGLMEARSGVGRISRFDASGYDTRIAAEVRDFDPAAFMEKKEVRRNDRFVQFAYAATRLALEDAHFTITAQNAGQVGVLIGSGIGGAETWENQHQILLERGPGRVSPFFIPMIIVNMAAGIVSILTGAKGPNSAVVTACATGGNAVGDAMRIIQRGEATAMLAGGTEAAITPLSVAGFCSMKAMSTRNDEPAKASRPFDAKRDGFVMGEGAGMVLLEELEHALRREAFIYGEMVGYGMSGDAYHITQPDPEADGATRSMANALHDAAMDPADVQYINAHGTSTPYNDRTETLAIKRVFGPHAGKVAVSSTKSMTGHLFGAAGAVELITCALALQHQVLPPTINYEFPDPECDLDYIPNAPRPAAVDAAMSNAFGFGGHNATLIVRRYDRR</sequence>
<dbReference type="EMBL" id="VBAP01000068">
    <property type="protein sequence ID" value="TMI73615.1"/>
    <property type="molecule type" value="Genomic_DNA"/>
</dbReference>
<keyword evidence="6 14" id="KW-0808">Transferase</keyword>
<dbReference type="GO" id="GO:0006633">
    <property type="term" value="P:fatty acid biosynthetic process"/>
    <property type="evidence" value="ECO:0007669"/>
    <property type="project" value="UniProtKB-UniRule"/>
</dbReference>
<organism evidence="19 20">
    <name type="scientific">Candidatus Segetimicrobium genomatis</name>
    <dbReference type="NCBI Taxonomy" id="2569760"/>
    <lineage>
        <taxon>Bacteria</taxon>
        <taxon>Bacillati</taxon>
        <taxon>Candidatus Sysuimicrobiota</taxon>
        <taxon>Candidatus Sysuimicrobiia</taxon>
        <taxon>Candidatus Sysuimicrobiales</taxon>
        <taxon>Candidatus Segetimicrobiaceae</taxon>
        <taxon>Candidatus Segetimicrobium</taxon>
    </lineage>
</organism>
<comment type="function">
    <text evidence="11 14">Involved in the type II fatty acid elongation cycle. Catalyzes the elongation of a wide range of acyl-ACP by the addition of two carbons from malonyl-ACP to an acyl acceptor. Can efficiently catalyze the conversion of palmitoleoyl-ACP (cis-hexadec-9-enoyl-ACP) to cis-vaccenoyl-ACP (cis-octadec-11-enoyl-ACP), an essential step in the thermal regulation of fatty acid composition.</text>
</comment>
<evidence type="ECO:0000256" key="8">
    <source>
        <dbReference type="ARBA" id="ARBA00023098"/>
    </source>
</evidence>
<evidence type="ECO:0000256" key="17">
    <source>
        <dbReference type="SAM" id="Phobius"/>
    </source>
</evidence>
<comment type="pathway">
    <text evidence="1 14">Lipid metabolism; fatty acid biosynthesis.</text>
</comment>
<dbReference type="EC" id="2.3.1.179" evidence="3 14"/>
<evidence type="ECO:0000313" key="19">
    <source>
        <dbReference type="EMBL" id="TMI73615.1"/>
    </source>
</evidence>
<dbReference type="UniPathway" id="UPA00094"/>
<dbReference type="PIRSF" id="PIRSF000447">
    <property type="entry name" value="KAS_II"/>
    <property type="match status" value="1"/>
</dbReference>
<evidence type="ECO:0000256" key="4">
    <source>
        <dbReference type="ARBA" id="ARBA00014657"/>
    </source>
</evidence>
<dbReference type="Pfam" id="PF00109">
    <property type="entry name" value="ketoacyl-synt"/>
    <property type="match status" value="1"/>
</dbReference>
<feature type="transmembrane region" description="Helical" evidence="17">
    <location>
        <begin position="133"/>
        <end position="153"/>
    </location>
</feature>
<keyword evidence="9 14" id="KW-0275">Fatty acid biosynthesis</keyword>
<dbReference type="Gene3D" id="3.40.47.10">
    <property type="match status" value="1"/>
</dbReference>
<dbReference type="InterPro" id="IPR014031">
    <property type="entry name" value="Ketoacyl_synth_C"/>
</dbReference>
<evidence type="ECO:0000256" key="1">
    <source>
        <dbReference type="ARBA" id="ARBA00005194"/>
    </source>
</evidence>
<evidence type="ECO:0000256" key="6">
    <source>
        <dbReference type="ARBA" id="ARBA00022679"/>
    </source>
</evidence>
<keyword evidence="17" id="KW-0812">Transmembrane</keyword>
<dbReference type="InterPro" id="IPR017568">
    <property type="entry name" value="3-oxoacyl-ACP_synth-2"/>
</dbReference>
<evidence type="ECO:0000313" key="20">
    <source>
        <dbReference type="Proteomes" id="UP000318834"/>
    </source>
</evidence>
<keyword evidence="5 14" id="KW-0444">Lipid biosynthesis</keyword>
<evidence type="ECO:0000259" key="18">
    <source>
        <dbReference type="PROSITE" id="PS52004"/>
    </source>
</evidence>
<evidence type="ECO:0000256" key="15">
    <source>
        <dbReference type="PIRSR" id="PIRSR000447-1"/>
    </source>
</evidence>
<dbReference type="Proteomes" id="UP000318834">
    <property type="component" value="Unassembled WGS sequence"/>
</dbReference>
<evidence type="ECO:0000256" key="3">
    <source>
        <dbReference type="ARBA" id="ARBA00012356"/>
    </source>
</evidence>
<evidence type="ECO:0000256" key="11">
    <source>
        <dbReference type="ARBA" id="ARBA00024006"/>
    </source>
</evidence>
<dbReference type="CDD" id="cd00834">
    <property type="entry name" value="KAS_I_II"/>
    <property type="match status" value="1"/>
</dbReference>
<dbReference type="InterPro" id="IPR016039">
    <property type="entry name" value="Thiolase-like"/>
</dbReference>
<dbReference type="PANTHER" id="PTHR11712">
    <property type="entry name" value="POLYKETIDE SYNTHASE-RELATED"/>
    <property type="match status" value="1"/>
</dbReference>
<keyword evidence="8" id="KW-0443">Lipid metabolism</keyword>
<dbReference type="SUPFAM" id="SSF53901">
    <property type="entry name" value="Thiolase-like"/>
    <property type="match status" value="2"/>
</dbReference>
<evidence type="ECO:0000256" key="2">
    <source>
        <dbReference type="ARBA" id="ARBA00008467"/>
    </source>
</evidence>
<comment type="catalytic activity">
    <reaction evidence="12 14">
        <text>(9Z)-hexadecenoyl-[ACP] + malonyl-[ACP] + H(+) = 3-oxo-(11Z)-octadecenoyl-[ACP] + holo-[ACP] + CO2</text>
        <dbReference type="Rhea" id="RHEA:55040"/>
        <dbReference type="Rhea" id="RHEA-COMP:9623"/>
        <dbReference type="Rhea" id="RHEA-COMP:9685"/>
        <dbReference type="Rhea" id="RHEA-COMP:10800"/>
        <dbReference type="Rhea" id="RHEA-COMP:14074"/>
        <dbReference type="ChEBI" id="CHEBI:15378"/>
        <dbReference type="ChEBI" id="CHEBI:16526"/>
        <dbReference type="ChEBI" id="CHEBI:64479"/>
        <dbReference type="ChEBI" id="CHEBI:78449"/>
        <dbReference type="ChEBI" id="CHEBI:83989"/>
        <dbReference type="ChEBI" id="CHEBI:138538"/>
        <dbReference type="EC" id="2.3.1.179"/>
    </reaction>
</comment>